<evidence type="ECO:0000256" key="11">
    <source>
        <dbReference type="RuleBase" id="RU004181"/>
    </source>
</evidence>
<keyword evidence="6 9" id="KW-0378">Hydrolase</keyword>
<evidence type="ECO:0000256" key="3">
    <source>
        <dbReference type="ARBA" id="ARBA00022670"/>
    </source>
</evidence>
<feature type="active site" evidence="9">
    <location>
        <position position="191"/>
    </location>
</feature>
<feature type="transmembrane region" description="Helical" evidence="9">
    <location>
        <begin position="146"/>
        <end position="166"/>
    </location>
</feature>
<evidence type="ECO:0000256" key="2">
    <source>
        <dbReference type="ARBA" id="ARBA00022475"/>
    </source>
</evidence>
<evidence type="ECO:0000256" key="10">
    <source>
        <dbReference type="RuleBase" id="RU000594"/>
    </source>
</evidence>
<dbReference type="GO" id="GO:0006508">
    <property type="term" value="P:proteolysis"/>
    <property type="evidence" value="ECO:0007669"/>
    <property type="project" value="UniProtKB-KW"/>
</dbReference>
<dbReference type="Proteomes" id="UP000324974">
    <property type="component" value="Chromosome"/>
</dbReference>
<keyword evidence="7 9" id="KW-1133">Transmembrane helix</keyword>
<evidence type="ECO:0000256" key="7">
    <source>
        <dbReference type="ARBA" id="ARBA00022989"/>
    </source>
</evidence>
<reference evidence="13" key="1">
    <citation type="submission" date="2019-08" db="EMBL/GenBank/DDBJ databases">
        <title>Limnoglobus roseus gen. nov., sp. nov., a novel freshwater planctomycete with a giant genome from the family Gemmataceae.</title>
        <authorList>
            <person name="Kulichevskaya I.S."/>
            <person name="Naumoff D.G."/>
            <person name="Miroshnikov K."/>
            <person name="Ivanova A."/>
            <person name="Philippov D.A."/>
            <person name="Hakobyan A."/>
            <person name="Rijpstra I.C."/>
            <person name="Sinninghe Damste J.S."/>
            <person name="Liesack W."/>
            <person name="Dedysh S.N."/>
        </authorList>
    </citation>
    <scope>NUCLEOTIDE SEQUENCE [LARGE SCALE GENOMIC DNA]</scope>
    <source>
        <strain evidence="13">PX52</strain>
    </source>
</reference>
<evidence type="ECO:0000313" key="12">
    <source>
        <dbReference type="EMBL" id="QEL16066.1"/>
    </source>
</evidence>
<dbReference type="NCBIfam" id="TIGR00077">
    <property type="entry name" value="lspA"/>
    <property type="match status" value="1"/>
</dbReference>
<comment type="similarity">
    <text evidence="1 9 11">Belongs to the peptidase A8 family.</text>
</comment>
<sequence length="228" mass="24809">MQPATRSYRWLFVSLAVIGLAADLGTKYGMFHWLHNGGQAVDQGAFRTYAFDGQVVHGEYDVIPGWFKFTAEFDPATPTAESGLQKSLQTWSAPVMPRVNHGALFGIGQQHKGLSNGVFAVVCVVAAVAIGIWVSRGQARHDRWLCTALGLVCAGTLGNFYDRVVFGGVRDFLHFYKQYQGQEWPVFNVADCCLVVGACVLLVQAMFAPSPEKKTATVEPQPAATPVP</sequence>
<name>A0A5C1ADJ1_9BACT</name>
<dbReference type="PRINTS" id="PR00781">
    <property type="entry name" value="LIPOSIGPTASE"/>
</dbReference>
<accession>A0A5C1ADJ1</accession>
<evidence type="ECO:0000256" key="5">
    <source>
        <dbReference type="ARBA" id="ARBA00022750"/>
    </source>
</evidence>
<dbReference type="HAMAP" id="MF_00161">
    <property type="entry name" value="LspA"/>
    <property type="match status" value="1"/>
</dbReference>
<feature type="transmembrane region" description="Helical" evidence="9">
    <location>
        <begin position="186"/>
        <end position="207"/>
    </location>
</feature>
<feature type="transmembrane region" description="Helical" evidence="9">
    <location>
        <begin position="114"/>
        <end position="134"/>
    </location>
</feature>
<dbReference type="RefSeq" id="WP_149110831.1">
    <property type="nucleotide sequence ID" value="NZ_CP042425.1"/>
</dbReference>
<dbReference type="EMBL" id="CP042425">
    <property type="protein sequence ID" value="QEL16066.1"/>
    <property type="molecule type" value="Genomic_DNA"/>
</dbReference>
<dbReference type="UniPathway" id="UPA00665"/>
<evidence type="ECO:0000256" key="8">
    <source>
        <dbReference type="ARBA" id="ARBA00023136"/>
    </source>
</evidence>
<dbReference type="PROSITE" id="PS00855">
    <property type="entry name" value="SPASE_II"/>
    <property type="match status" value="1"/>
</dbReference>
<protein>
    <recommendedName>
        <fullName evidence="9">Lipoprotein signal peptidase</fullName>
        <ecNumber evidence="9">3.4.23.36</ecNumber>
    </recommendedName>
    <alternativeName>
        <fullName evidence="9">Prolipoprotein signal peptidase</fullName>
    </alternativeName>
    <alternativeName>
        <fullName evidence="9">Signal peptidase II</fullName>
        <shortName evidence="9">SPase II</shortName>
    </alternativeName>
</protein>
<comment type="catalytic activity">
    <reaction evidence="9 10">
        <text>Release of signal peptides from bacterial membrane prolipoproteins. Hydrolyzes -Xaa-Yaa-Zaa-|-(S,diacylglyceryl)Cys-, in which Xaa is hydrophobic (preferably Leu), and Yaa (Ala or Ser) and Zaa (Gly or Ala) have small, neutral side chains.</text>
        <dbReference type="EC" id="3.4.23.36"/>
    </reaction>
</comment>
<dbReference type="AlphaFoldDB" id="A0A5C1ADJ1"/>
<keyword evidence="2 9" id="KW-1003">Cell membrane</keyword>
<keyword evidence="8 9" id="KW-0472">Membrane</keyword>
<keyword evidence="13" id="KW-1185">Reference proteome</keyword>
<dbReference type="PANTHER" id="PTHR33695:SF1">
    <property type="entry name" value="LIPOPROTEIN SIGNAL PEPTIDASE"/>
    <property type="match status" value="1"/>
</dbReference>
<dbReference type="EC" id="3.4.23.36" evidence="9"/>
<dbReference type="PANTHER" id="PTHR33695">
    <property type="entry name" value="LIPOPROTEIN SIGNAL PEPTIDASE"/>
    <property type="match status" value="1"/>
</dbReference>
<dbReference type="InterPro" id="IPR001872">
    <property type="entry name" value="Peptidase_A8"/>
</dbReference>
<evidence type="ECO:0000313" key="13">
    <source>
        <dbReference type="Proteomes" id="UP000324974"/>
    </source>
</evidence>
<dbReference type="GO" id="GO:0004190">
    <property type="term" value="F:aspartic-type endopeptidase activity"/>
    <property type="evidence" value="ECO:0007669"/>
    <property type="project" value="UniProtKB-UniRule"/>
</dbReference>
<dbReference type="KEGG" id="lrs:PX52LOC_03005"/>
<keyword evidence="3 9" id="KW-0645">Protease</keyword>
<organism evidence="12 13">
    <name type="scientific">Limnoglobus roseus</name>
    <dbReference type="NCBI Taxonomy" id="2598579"/>
    <lineage>
        <taxon>Bacteria</taxon>
        <taxon>Pseudomonadati</taxon>
        <taxon>Planctomycetota</taxon>
        <taxon>Planctomycetia</taxon>
        <taxon>Gemmatales</taxon>
        <taxon>Gemmataceae</taxon>
        <taxon>Limnoglobus</taxon>
    </lineage>
</organism>
<keyword evidence="5 9" id="KW-0064">Aspartyl protease</keyword>
<comment type="pathway">
    <text evidence="9">Protein modification; lipoprotein biosynthesis (signal peptide cleavage).</text>
</comment>
<gene>
    <name evidence="9" type="primary">lspA</name>
    <name evidence="12" type="ORF">PX52LOC_03005</name>
</gene>
<evidence type="ECO:0000256" key="4">
    <source>
        <dbReference type="ARBA" id="ARBA00022692"/>
    </source>
</evidence>
<dbReference type="OrthoDB" id="9810259at2"/>
<dbReference type="Pfam" id="PF01252">
    <property type="entry name" value="Peptidase_A8"/>
    <property type="match status" value="1"/>
</dbReference>
<evidence type="ECO:0000256" key="1">
    <source>
        <dbReference type="ARBA" id="ARBA00006139"/>
    </source>
</evidence>
<comment type="subcellular location">
    <subcellularLocation>
        <location evidence="9">Cell membrane</location>
        <topology evidence="9">Multi-pass membrane protein</topology>
    </subcellularLocation>
</comment>
<evidence type="ECO:0000256" key="9">
    <source>
        <dbReference type="HAMAP-Rule" id="MF_00161"/>
    </source>
</evidence>
<comment type="function">
    <text evidence="9 10">This protein specifically catalyzes the removal of signal peptides from prolipoproteins.</text>
</comment>
<feature type="active site" evidence="9">
    <location>
        <position position="171"/>
    </location>
</feature>
<proteinExistence type="inferred from homology"/>
<comment type="caution">
    <text evidence="9">Lacks conserved residue(s) required for the propagation of feature annotation.</text>
</comment>
<dbReference type="GO" id="GO:0005886">
    <property type="term" value="C:plasma membrane"/>
    <property type="evidence" value="ECO:0007669"/>
    <property type="project" value="UniProtKB-SubCell"/>
</dbReference>
<keyword evidence="4 9" id="KW-0812">Transmembrane</keyword>
<evidence type="ECO:0000256" key="6">
    <source>
        <dbReference type="ARBA" id="ARBA00022801"/>
    </source>
</evidence>